<dbReference type="EMBL" id="JBHFNT010000017">
    <property type="protein sequence ID" value="MFB2833136.1"/>
    <property type="molecule type" value="Genomic_DNA"/>
</dbReference>
<organism evidence="1 2">
    <name type="scientific">Floridaenema evergladense BLCC-F167</name>
    <dbReference type="NCBI Taxonomy" id="3153639"/>
    <lineage>
        <taxon>Bacteria</taxon>
        <taxon>Bacillati</taxon>
        <taxon>Cyanobacteriota</taxon>
        <taxon>Cyanophyceae</taxon>
        <taxon>Oscillatoriophycideae</taxon>
        <taxon>Aerosakkonematales</taxon>
        <taxon>Aerosakkonemataceae</taxon>
        <taxon>Floridanema</taxon>
        <taxon>Floridanema evergladense</taxon>
    </lineage>
</organism>
<sequence>MQAFEVMGTIDEKGQIILDKNLNITTSIRVKVIVLLTNDSETESDSDDTPIAEIKASLRRSLQQVKAGETRPISELWERIDD</sequence>
<dbReference type="RefSeq" id="WP_413275604.1">
    <property type="nucleotide sequence ID" value="NZ_JBHFNT010000017.1"/>
</dbReference>
<proteinExistence type="predicted"/>
<protein>
    <submittedName>
        <fullName evidence="1">Uncharacterized protein</fullName>
    </submittedName>
</protein>
<evidence type="ECO:0000313" key="1">
    <source>
        <dbReference type="EMBL" id="MFB2833136.1"/>
    </source>
</evidence>
<name>A0ABV4WDJ1_9CYAN</name>
<accession>A0ABV4WDJ1</accession>
<reference evidence="1 2" key="1">
    <citation type="submission" date="2024-09" db="EMBL/GenBank/DDBJ databases">
        <title>Floridaenema gen nov. (Aerosakkonemataceae, Aerosakkonematales ord. nov., Cyanobacteria) from benthic tropical and subtropical fresh waters, with the description of four new species.</title>
        <authorList>
            <person name="Moretto J.A."/>
            <person name="Berthold D.E."/>
            <person name="Lefler F.W."/>
            <person name="Huang I.-S."/>
            <person name="Laughinghouse H. IV."/>
        </authorList>
    </citation>
    <scope>NUCLEOTIDE SEQUENCE [LARGE SCALE GENOMIC DNA]</scope>
    <source>
        <strain evidence="1 2">BLCC-F167</strain>
    </source>
</reference>
<dbReference type="Proteomes" id="UP001576780">
    <property type="component" value="Unassembled WGS sequence"/>
</dbReference>
<keyword evidence="2" id="KW-1185">Reference proteome</keyword>
<gene>
    <name evidence="1" type="ORF">ACE1CA_01235</name>
</gene>
<comment type="caution">
    <text evidence="1">The sequence shown here is derived from an EMBL/GenBank/DDBJ whole genome shotgun (WGS) entry which is preliminary data.</text>
</comment>
<evidence type="ECO:0000313" key="2">
    <source>
        <dbReference type="Proteomes" id="UP001576780"/>
    </source>
</evidence>